<accession>A0AAN7V5V5</accession>
<reference evidence="1 2" key="1">
    <citation type="journal article" date="2024" name="Insects">
        <title>An Improved Chromosome-Level Genome Assembly of the Firefly Pyrocoelia pectoralis.</title>
        <authorList>
            <person name="Fu X."/>
            <person name="Meyer-Rochow V.B."/>
            <person name="Ballantyne L."/>
            <person name="Zhu X."/>
        </authorList>
    </citation>
    <scope>NUCLEOTIDE SEQUENCE [LARGE SCALE GENOMIC DNA]</scope>
    <source>
        <strain evidence="1">XCY_ONT2</strain>
    </source>
</reference>
<evidence type="ECO:0000313" key="2">
    <source>
        <dbReference type="Proteomes" id="UP001329430"/>
    </source>
</evidence>
<sequence>MTYGAETRAETSRTKQLFSTVEMYTLRVIVGKTKVDRVRNSDIPPRVTLFFSTLSTTCPIE</sequence>
<dbReference type="AlphaFoldDB" id="A0AAN7V5V5"/>
<keyword evidence="2" id="KW-1185">Reference proteome</keyword>
<organism evidence="1 2">
    <name type="scientific">Pyrocoelia pectoralis</name>
    <dbReference type="NCBI Taxonomy" id="417401"/>
    <lineage>
        <taxon>Eukaryota</taxon>
        <taxon>Metazoa</taxon>
        <taxon>Ecdysozoa</taxon>
        <taxon>Arthropoda</taxon>
        <taxon>Hexapoda</taxon>
        <taxon>Insecta</taxon>
        <taxon>Pterygota</taxon>
        <taxon>Neoptera</taxon>
        <taxon>Endopterygota</taxon>
        <taxon>Coleoptera</taxon>
        <taxon>Polyphaga</taxon>
        <taxon>Elateriformia</taxon>
        <taxon>Elateroidea</taxon>
        <taxon>Lampyridae</taxon>
        <taxon>Lampyrinae</taxon>
        <taxon>Pyrocoelia</taxon>
    </lineage>
</organism>
<dbReference type="Proteomes" id="UP001329430">
    <property type="component" value="Chromosome 9"/>
</dbReference>
<dbReference type="EMBL" id="JAVRBK010000009">
    <property type="protein sequence ID" value="KAK5639633.1"/>
    <property type="molecule type" value="Genomic_DNA"/>
</dbReference>
<protein>
    <submittedName>
        <fullName evidence="1">Uncharacterized protein</fullName>
    </submittedName>
</protein>
<proteinExistence type="predicted"/>
<comment type="caution">
    <text evidence="1">The sequence shown here is derived from an EMBL/GenBank/DDBJ whole genome shotgun (WGS) entry which is preliminary data.</text>
</comment>
<evidence type="ECO:0000313" key="1">
    <source>
        <dbReference type="EMBL" id="KAK5639633.1"/>
    </source>
</evidence>
<gene>
    <name evidence="1" type="ORF">RI129_012125</name>
</gene>
<name>A0AAN7V5V5_9COLE</name>